<evidence type="ECO:0000256" key="4">
    <source>
        <dbReference type="ARBA" id="ARBA00022989"/>
    </source>
</evidence>
<reference evidence="7 8" key="1">
    <citation type="submission" date="2019-03" db="EMBL/GenBank/DDBJ databases">
        <title>Deep-cultivation of Planctomycetes and their phenomic and genomic characterization uncovers novel biology.</title>
        <authorList>
            <person name="Wiegand S."/>
            <person name="Jogler M."/>
            <person name="Boedeker C."/>
            <person name="Pinto D."/>
            <person name="Vollmers J."/>
            <person name="Rivas-Marin E."/>
            <person name="Kohn T."/>
            <person name="Peeters S.H."/>
            <person name="Heuer A."/>
            <person name="Rast P."/>
            <person name="Oberbeckmann S."/>
            <person name="Bunk B."/>
            <person name="Jeske O."/>
            <person name="Meyerdierks A."/>
            <person name="Storesund J.E."/>
            <person name="Kallscheuer N."/>
            <person name="Luecker S."/>
            <person name="Lage O.M."/>
            <person name="Pohl T."/>
            <person name="Merkel B.J."/>
            <person name="Hornburger P."/>
            <person name="Mueller R.-W."/>
            <person name="Bruemmer F."/>
            <person name="Labrenz M."/>
            <person name="Spormann A.M."/>
            <person name="Op den Camp H."/>
            <person name="Overmann J."/>
            <person name="Amann R."/>
            <person name="Jetten M.S.M."/>
            <person name="Mascher T."/>
            <person name="Medema M.H."/>
            <person name="Devos D.P."/>
            <person name="Kaster A.-K."/>
            <person name="Ovreas L."/>
            <person name="Rohde M."/>
            <person name="Galperin M.Y."/>
            <person name="Jogler C."/>
        </authorList>
    </citation>
    <scope>NUCLEOTIDE SEQUENCE [LARGE SCALE GENOMIC DNA]</scope>
    <source>
        <strain evidence="7 8">V144</strain>
    </source>
</reference>
<keyword evidence="3 6" id="KW-0812">Transmembrane</keyword>
<dbReference type="RefSeq" id="WP_144986754.1">
    <property type="nucleotide sequence ID" value="NZ_CP037920.1"/>
</dbReference>
<feature type="transmembrane region" description="Helical" evidence="6">
    <location>
        <begin position="282"/>
        <end position="302"/>
    </location>
</feature>
<feature type="transmembrane region" description="Helical" evidence="6">
    <location>
        <begin position="308"/>
        <end position="326"/>
    </location>
</feature>
<evidence type="ECO:0000313" key="7">
    <source>
        <dbReference type="EMBL" id="QDT98249.1"/>
    </source>
</evidence>
<keyword evidence="2" id="KW-1003">Cell membrane</keyword>
<name>A0A517VZ30_9PLAN</name>
<comment type="subcellular location">
    <subcellularLocation>
        <location evidence="1">Cell membrane</location>
        <topology evidence="1">Multi-pass membrane protein</topology>
    </subcellularLocation>
</comment>
<feature type="transmembrane region" description="Helical" evidence="6">
    <location>
        <begin position="176"/>
        <end position="197"/>
    </location>
</feature>
<dbReference type="EMBL" id="CP037920">
    <property type="protein sequence ID" value="QDT98249.1"/>
    <property type="molecule type" value="Genomic_DNA"/>
</dbReference>
<dbReference type="PANTHER" id="PTHR32196:SF72">
    <property type="entry name" value="RIBOSE IMPORT PERMEASE PROTEIN RBSC"/>
    <property type="match status" value="1"/>
</dbReference>
<evidence type="ECO:0000256" key="5">
    <source>
        <dbReference type="ARBA" id="ARBA00023136"/>
    </source>
</evidence>
<accession>A0A517VZ30</accession>
<dbReference type="Proteomes" id="UP000318704">
    <property type="component" value="Chromosome"/>
</dbReference>
<feature type="transmembrane region" description="Helical" evidence="6">
    <location>
        <begin position="66"/>
        <end position="92"/>
    </location>
</feature>
<dbReference type="PANTHER" id="PTHR32196">
    <property type="entry name" value="ABC TRANSPORTER PERMEASE PROTEIN YPHD-RELATED-RELATED"/>
    <property type="match status" value="1"/>
</dbReference>
<dbReference type="CDD" id="cd06579">
    <property type="entry name" value="TM_PBP1_transp_AraH_like"/>
    <property type="match status" value="1"/>
</dbReference>
<sequence length="334" mass="34633">MNDSPAPVSETTSASRSVSGNLMSSLLQYVGLLGVLALLVLIFSLMSQNFLSQQTLITIANQIPDLTVIAVGMTLVLIIGGIDLSVGSLLALSSAVLGVLMVNYGWPLWAAVPICLGVGAFCGVLNGVISVKASIPSFIVTLGMLEMARGSAYLMTDSQTKYIGSSIEWIGVPMKGLAFSPAFLLSLVIVAAGQYLLTRTVFGRYCIAIGTNVEAVRMSGIRTAPYSITVFTISGLMCGLAGIMQTSRLSTADPNAAVGLELAAIAACVIGGTSLMGGRGSVINTFFGVLIIAVLQTGLAQVGASDPIKRVITGAVIIVAVLLDAARQRWKRRG</sequence>
<protein>
    <submittedName>
        <fullName evidence="7">Ribose transport system permease protein RbsC</fullName>
    </submittedName>
</protein>
<feature type="transmembrane region" description="Helical" evidence="6">
    <location>
        <begin position="256"/>
        <end position="275"/>
    </location>
</feature>
<dbReference type="Pfam" id="PF02653">
    <property type="entry name" value="BPD_transp_2"/>
    <property type="match status" value="1"/>
</dbReference>
<dbReference type="AlphaFoldDB" id="A0A517VZ30"/>
<evidence type="ECO:0000313" key="8">
    <source>
        <dbReference type="Proteomes" id="UP000318704"/>
    </source>
</evidence>
<gene>
    <name evidence="7" type="primary">rbsC_2</name>
    <name evidence="7" type="ORF">V144x_37350</name>
</gene>
<feature type="transmembrane region" description="Helical" evidence="6">
    <location>
        <begin position="137"/>
        <end position="156"/>
    </location>
</feature>
<keyword evidence="5 6" id="KW-0472">Membrane</keyword>
<feature type="transmembrane region" description="Helical" evidence="6">
    <location>
        <begin position="26"/>
        <end position="45"/>
    </location>
</feature>
<dbReference type="InterPro" id="IPR001851">
    <property type="entry name" value="ABC_transp_permease"/>
</dbReference>
<organism evidence="7 8">
    <name type="scientific">Gimesia aquarii</name>
    <dbReference type="NCBI Taxonomy" id="2527964"/>
    <lineage>
        <taxon>Bacteria</taxon>
        <taxon>Pseudomonadati</taxon>
        <taxon>Planctomycetota</taxon>
        <taxon>Planctomycetia</taxon>
        <taxon>Planctomycetales</taxon>
        <taxon>Planctomycetaceae</taxon>
        <taxon>Gimesia</taxon>
    </lineage>
</organism>
<evidence type="ECO:0000256" key="6">
    <source>
        <dbReference type="SAM" id="Phobius"/>
    </source>
</evidence>
<feature type="transmembrane region" description="Helical" evidence="6">
    <location>
        <begin position="226"/>
        <end position="244"/>
    </location>
</feature>
<evidence type="ECO:0000256" key="3">
    <source>
        <dbReference type="ARBA" id="ARBA00022692"/>
    </source>
</evidence>
<evidence type="ECO:0000256" key="1">
    <source>
        <dbReference type="ARBA" id="ARBA00004651"/>
    </source>
</evidence>
<dbReference type="KEGG" id="gaw:V144x_37350"/>
<dbReference type="GO" id="GO:0005886">
    <property type="term" value="C:plasma membrane"/>
    <property type="evidence" value="ECO:0007669"/>
    <property type="project" value="UniProtKB-SubCell"/>
</dbReference>
<feature type="transmembrane region" description="Helical" evidence="6">
    <location>
        <begin position="104"/>
        <end position="125"/>
    </location>
</feature>
<keyword evidence="4 6" id="KW-1133">Transmembrane helix</keyword>
<dbReference type="GO" id="GO:0022857">
    <property type="term" value="F:transmembrane transporter activity"/>
    <property type="evidence" value="ECO:0007669"/>
    <property type="project" value="InterPro"/>
</dbReference>
<evidence type="ECO:0000256" key="2">
    <source>
        <dbReference type="ARBA" id="ARBA00022475"/>
    </source>
</evidence>
<proteinExistence type="predicted"/>